<dbReference type="AlphaFoldDB" id="A0A2T2ZT19"/>
<feature type="non-terminal residue" evidence="1">
    <location>
        <position position="157"/>
    </location>
</feature>
<dbReference type="PANTHER" id="PTHR38123">
    <property type="entry name" value="CELL WALL SERINE-THREONINE-RICH GALACTOMANNOPROTEIN MP1 (AFU_ORTHOLOGUE AFUA_4G03240)"/>
    <property type="match status" value="1"/>
</dbReference>
<sequence length="157" mass="15810">LTLTATTVLGDGAAIVAAITAIQNSTIALTDTVASWNGGILSAIPIIVESTSLLSTINAGTSTAQQSANLTALEAFTVGVDVYELVTYVNASLTTIVAAKPDFDKDLLTGIVLLNLEQQKSASADFSGAIVSKLPADLVTTGQALAAEIAAAFADAI</sequence>
<keyword evidence="2" id="KW-1185">Reference proteome</keyword>
<dbReference type="OrthoDB" id="2422134at2759"/>
<feature type="non-terminal residue" evidence="1">
    <location>
        <position position="1"/>
    </location>
</feature>
<accession>A0A2T2ZT19</accession>
<dbReference type="GO" id="GO:0005576">
    <property type="term" value="C:extracellular region"/>
    <property type="evidence" value="ECO:0007669"/>
    <property type="project" value="TreeGrafter"/>
</dbReference>
<gene>
    <name evidence="1" type="ORF">BD289DRAFT_338168</name>
</gene>
<dbReference type="Proteomes" id="UP000241462">
    <property type="component" value="Unassembled WGS sequence"/>
</dbReference>
<dbReference type="PANTHER" id="PTHR38123:SF4">
    <property type="entry name" value="CELL WALL GALACTOMANNOPROTEIN, PUTATIVE (AFU_ORTHOLOGUE AFUA_4G00870)-RELATED"/>
    <property type="match status" value="1"/>
</dbReference>
<organism evidence="1 2">
    <name type="scientific">Coniella lustricola</name>
    <dbReference type="NCBI Taxonomy" id="2025994"/>
    <lineage>
        <taxon>Eukaryota</taxon>
        <taxon>Fungi</taxon>
        <taxon>Dikarya</taxon>
        <taxon>Ascomycota</taxon>
        <taxon>Pezizomycotina</taxon>
        <taxon>Sordariomycetes</taxon>
        <taxon>Sordariomycetidae</taxon>
        <taxon>Diaporthales</taxon>
        <taxon>Schizoparmaceae</taxon>
        <taxon>Coniella</taxon>
    </lineage>
</organism>
<dbReference type="Pfam" id="PF12296">
    <property type="entry name" value="HsbA"/>
    <property type="match status" value="1"/>
</dbReference>
<dbReference type="EMBL" id="KZ678752">
    <property type="protein sequence ID" value="PSR75536.1"/>
    <property type="molecule type" value="Genomic_DNA"/>
</dbReference>
<name>A0A2T2ZT19_9PEZI</name>
<dbReference type="Gene3D" id="1.20.1280.140">
    <property type="match status" value="1"/>
</dbReference>
<proteinExistence type="predicted"/>
<protein>
    <submittedName>
        <fullName evidence="1">Antigenic cell wall galactomanno protein-like protein</fullName>
    </submittedName>
</protein>
<evidence type="ECO:0000313" key="1">
    <source>
        <dbReference type="EMBL" id="PSR75536.1"/>
    </source>
</evidence>
<dbReference type="InParanoid" id="A0A2T2ZT19"/>
<reference evidence="1 2" key="1">
    <citation type="journal article" date="2018" name="Mycol. Prog.">
        <title>Coniella lustricola, a new species from submerged detritus.</title>
        <authorList>
            <person name="Raudabaugh D.B."/>
            <person name="Iturriaga T."/>
            <person name="Carver A."/>
            <person name="Mondo S."/>
            <person name="Pangilinan J."/>
            <person name="Lipzen A."/>
            <person name="He G."/>
            <person name="Amirebrahimi M."/>
            <person name="Grigoriev I.V."/>
            <person name="Miller A.N."/>
        </authorList>
    </citation>
    <scope>NUCLEOTIDE SEQUENCE [LARGE SCALE GENOMIC DNA]</scope>
    <source>
        <strain evidence="1 2">B22-T-1</strain>
    </source>
</reference>
<evidence type="ECO:0000313" key="2">
    <source>
        <dbReference type="Proteomes" id="UP000241462"/>
    </source>
</evidence>
<dbReference type="InterPro" id="IPR021054">
    <property type="entry name" value="Cell_wall_mannoprotein_1"/>
</dbReference>